<dbReference type="EMBL" id="JACPRF010000027">
    <property type="protein sequence ID" value="MBI2875423.1"/>
    <property type="molecule type" value="Genomic_DNA"/>
</dbReference>
<organism evidence="2 3">
    <name type="scientific">Tectimicrobiota bacterium</name>
    <dbReference type="NCBI Taxonomy" id="2528274"/>
    <lineage>
        <taxon>Bacteria</taxon>
        <taxon>Pseudomonadati</taxon>
        <taxon>Nitrospinota/Tectimicrobiota group</taxon>
        <taxon>Candidatus Tectimicrobiota</taxon>
    </lineage>
</organism>
<comment type="caution">
    <text evidence="2">The sequence shown here is derived from an EMBL/GenBank/DDBJ whole genome shotgun (WGS) entry which is preliminary data.</text>
</comment>
<feature type="region of interest" description="Disordered" evidence="1">
    <location>
        <begin position="37"/>
        <end position="61"/>
    </location>
</feature>
<accession>A0A932CL86</accession>
<dbReference type="Proteomes" id="UP000769766">
    <property type="component" value="Unassembled WGS sequence"/>
</dbReference>
<dbReference type="InterPro" id="IPR011990">
    <property type="entry name" value="TPR-like_helical_dom_sf"/>
</dbReference>
<reference evidence="2" key="1">
    <citation type="submission" date="2020-07" db="EMBL/GenBank/DDBJ databases">
        <title>Huge and variable diversity of episymbiotic CPR bacteria and DPANN archaea in groundwater ecosystems.</title>
        <authorList>
            <person name="He C.Y."/>
            <person name="Keren R."/>
            <person name="Whittaker M."/>
            <person name="Farag I.F."/>
            <person name="Doudna J."/>
            <person name="Cate J.H.D."/>
            <person name="Banfield J.F."/>
        </authorList>
    </citation>
    <scope>NUCLEOTIDE SEQUENCE</scope>
    <source>
        <strain evidence="2">NC_groundwater_672_Ag_B-0.1um_62_36</strain>
    </source>
</reference>
<evidence type="ECO:0000256" key="1">
    <source>
        <dbReference type="SAM" id="MobiDB-lite"/>
    </source>
</evidence>
<dbReference type="AlphaFoldDB" id="A0A932CL86"/>
<feature type="compositionally biased region" description="Basic and acidic residues" evidence="1">
    <location>
        <begin position="37"/>
        <end position="48"/>
    </location>
</feature>
<gene>
    <name evidence="2" type="ORF">HYY20_00920</name>
</gene>
<feature type="non-terminal residue" evidence="2">
    <location>
        <position position="1"/>
    </location>
</feature>
<evidence type="ECO:0000313" key="2">
    <source>
        <dbReference type="EMBL" id="MBI2875423.1"/>
    </source>
</evidence>
<proteinExistence type="predicted"/>
<evidence type="ECO:0000313" key="3">
    <source>
        <dbReference type="Proteomes" id="UP000769766"/>
    </source>
</evidence>
<dbReference type="Gene3D" id="1.25.40.10">
    <property type="entry name" value="Tetratricopeptide repeat domain"/>
    <property type="match status" value="1"/>
</dbReference>
<sequence length="303" mass="34443">SSHRKNIEIGEANLNSYPGLASSEEIHRMMAEAYQKEGNLEKATEHSKLAGQELSEEEKARRREKVAKAFLQYAQEKAEGNAEKRLYLEEILRSYPDTQAAQKATPELVKILREGEGLLQVSKEELQHNPDFYGANGINIKPELLDEDLRNREIGDPGISFIAEDLLRISYQTDKGPEEQFYPVDKDIFRRLQILLLQQKYRTALTRKGEPNRKADQFAYEIGGDLSAKEVDLAGKLLFKEKVGISMGTDNRSPHVGLQLPLPLLDQILPLSFKLNIRPHGVTLEPAIRHQDLPSDKTDLYRE</sequence>
<name>A0A932CL86_UNCTE</name>
<protein>
    <submittedName>
        <fullName evidence="2">Uncharacterized protein</fullName>
    </submittedName>
</protein>